<accession>A0AAW1E614</accession>
<gene>
    <name evidence="2" type="ORF">VZT92_022918</name>
</gene>
<evidence type="ECO:0000313" key="3">
    <source>
        <dbReference type="Proteomes" id="UP001488805"/>
    </source>
</evidence>
<sequence>MYYKPVKVMDAYICGPCRMETLPRLIIITQWDLQGTALNLGDCVCQWNGYQLLPCWSCSLLQRSGQMMQAGVAEGWQVRKFLQPIQTLAPGSWGGGGGAKAPVETVDEESGAPSAPSLSPSDGDQPEASGRRMGGPRET</sequence>
<keyword evidence="3" id="KW-1185">Reference proteome</keyword>
<feature type="compositionally biased region" description="Low complexity" evidence="1">
    <location>
        <begin position="111"/>
        <end position="123"/>
    </location>
</feature>
<evidence type="ECO:0000256" key="1">
    <source>
        <dbReference type="SAM" id="MobiDB-lite"/>
    </source>
</evidence>
<dbReference type="EMBL" id="JBCEZU010000538">
    <property type="protein sequence ID" value="KAK9517557.1"/>
    <property type="molecule type" value="Genomic_DNA"/>
</dbReference>
<protein>
    <submittedName>
        <fullName evidence="2">Uncharacterized protein</fullName>
    </submittedName>
</protein>
<organism evidence="2 3">
    <name type="scientific">Zoarces viviparus</name>
    <name type="common">Viviparous eelpout</name>
    <name type="synonym">Blennius viviparus</name>
    <dbReference type="NCBI Taxonomy" id="48416"/>
    <lineage>
        <taxon>Eukaryota</taxon>
        <taxon>Metazoa</taxon>
        <taxon>Chordata</taxon>
        <taxon>Craniata</taxon>
        <taxon>Vertebrata</taxon>
        <taxon>Euteleostomi</taxon>
        <taxon>Actinopterygii</taxon>
        <taxon>Neopterygii</taxon>
        <taxon>Teleostei</taxon>
        <taxon>Neoteleostei</taxon>
        <taxon>Acanthomorphata</taxon>
        <taxon>Eupercaria</taxon>
        <taxon>Perciformes</taxon>
        <taxon>Cottioidei</taxon>
        <taxon>Zoarcales</taxon>
        <taxon>Zoarcidae</taxon>
        <taxon>Zoarcinae</taxon>
        <taxon>Zoarces</taxon>
    </lineage>
</organism>
<evidence type="ECO:0000313" key="2">
    <source>
        <dbReference type="EMBL" id="KAK9517557.1"/>
    </source>
</evidence>
<feature type="region of interest" description="Disordered" evidence="1">
    <location>
        <begin position="89"/>
        <end position="139"/>
    </location>
</feature>
<dbReference type="AlphaFoldDB" id="A0AAW1E614"/>
<dbReference type="Proteomes" id="UP001488805">
    <property type="component" value="Unassembled WGS sequence"/>
</dbReference>
<comment type="caution">
    <text evidence="2">The sequence shown here is derived from an EMBL/GenBank/DDBJ whole genome shotgun (WGS) entry which is preliminary data.</text>
</comment>
<proteinExistence type="predicted"/>
<name>A0AAW1E614_ZOAVI</name>
<reference evidence="2 3" key="1">
    <citation type="journal article" date="2024" name="Genome Biol. Evol.">
        <title>Chromosome-level genome assembly of the viviparous eelpout Zoarces viviparus.</title>
        <authorList>
            <person name="Fuhrmann N."/>
            <person name="Brasseur M.V."/>
            <person name="Bakowski C.E."/>
            <person name="Podsiadlowski L."/>
            <person name="Prost S."/>
            <person name="Krehenwinkel H."/>
            <person name="Mayer C."/>
        </authorList>
    </citation>
    <scope>NUCLEOTIDE SEQUENCE [LARGE SCALE GENOMIC DNA]</scope>
    <source>
        <strain evidence="2">NO-MEL_2022_Ind0_liver</strain>
    </source>
</reference>